<organism evidence="4 5">
    <name type="scientific">Luteipulveratus flavus</name>
    <dbReference type="NCBI Taxonomy" id="3031728"/>
    <lineage>
        <taxon>Bacteria</taxon>
        <taxon>Bacillati</taxon>
        <taxon>Actinomycetota</taxon>
        <taxon>Actinomycetes</taxon>
        <taxon>Micrococcales</taxon>
        <taxon>Dermacoccaceae</taxon>
        <taxon>Luteipulveratus</taxon>
    </lineage>
</organism>
<feature type="signal peptide" evidence="2">
    <location>
        <begin position="1"/>
        <end position="26"/>
    </location>
</feature>
<keyword evidence="5" id="KW-1185">Reference proteome</keyword>
<feature type="transmembrane region" description="Helical" evidence="1">
    <location>
        <begin position="163"/>
        <end position="182"/>
    </location>
</feature>
<dbReference type="InterPro" id="IPR014756">
    <property type="entry name" value="Ig_E-set"/>
</dbReference>
<feature type="domain" description="Oxidoreductase molybdopterin-binding" evidence="3">
    <location>
        <begin position="235"/>
        <end position="387"/>
    </location>
</feature>
<accession>A0ABT6C8F3</accession>
<dbReference type="Gene3D" id="3.90.420.10">
    <property type="entry name" value="Oxidoreductase, molybdopterin-binding domain"/>
    <property type="match status" value="1"/>
</dbReference>
<evidence type="ECO:0000256" key="1">
    <source>
        <dbReference type="SAM" id="Phobius"/>
    </source>
</evidence>
<evidence type="ECO:0000313" key="5">
    <source>
        <dbReference type="Proteomes" id="UP001528912"/>
    </source>
</evidence>
<dbReference type="Pfam" id="PF00174">
    <property type="entry name" value="Oxidored_molyb"/>
    <property type="match status" value="1"/>
</dbReference>
<keyword evidence="1" id="KW-1133">Transmembrane helix</keyword>
<feature type="transmembrane region" description="Helical" evidence="1">
    <location>
        <begin position="94"/>
        <end position="113"/>
    </location>
</feature>
<dbReference type="InterPro" id="IPR036374">
    <property type="entry name" value="OxRdtase_Mopterin-bd_sf"/>
</dbReference>
<keyword evidence="1" id="KW-0812">Transmembrane</keyword>
<proteinExistence type="predicted"/>
<keyword evidence="1" id="KW-0472">Membrane</keyword>
<dbReference type="InterPro" id="IPR008335">
    <property type="entry name" value="Mopterin_OxRdtase_euk"/>
</dbReference>
<dbReference type="Proteomes" id="UP001528912">
    <property type="component" value="Unassembled WGS sequence"/>
</dbReference>
<dbReference type="EMBL" id="JAROAV010000028">
    <property type="protein sequence ID" value="MDF8264339.1"/>
    <property type="molecule type" value="Genomic_DNA"/>
</dbReference>
<protein>
    <submittedName>
        <fullName evidence="4">Molybdopterin-dependent oxidoreductase</fullName>
    </submittedName>
</protein>
<dbReference type="RefSeq" id="WP_277191868.1">
    <property type="nucleotide sequence ID" value="NZ_JAROAV010000028.1"/>
</dbReference>
<reference evidence="4 5" key="1">
    <citation type="submission" date="2023-03" db="EMBL/GenBank/DDBJ databases">
        <title>YIM 133296 draft genome.</title>
        <authorList>
            <person name="Xiong L."/>
        </authorList>
    </citation>
    <scope>NUCLEOTIDE SEQUENCE [LARGE SCALE GENOMIC DNA]</scope>
    <source>
        <strain evidence="4 5">YIM 133296</strain>
    </source>
</reference>
<feature type="transmembrane region" description="Helical" evidence="1">
    <location>
        <begin position="119"/>
        <end position="142"/>
    </location>
</feature>
<dbReference type="Gene3D" id="2.60.40.650">
    <property type="match status" value="1"/>
</dbReference>
<gene>
    <name evidence="4" type="ORF">P4R38_08805</name>
</gene>
<evidence type="ECO:0000256" key="2">
    <source>
        <dbReference type="SAM" id="SignalP"/>
    </source>
</evidence>
<dbReference type="PANTHER" id="PTHR19372">
    <property type="entry name" value="SULFITE REDUCTASE"/>
    <property type="match status" value="1"/>
</dbReference>
<name>A0ABT6C8F3_9MICO</name>
<feature type="transmembrane region" description="Helical" evidence="1">
    <location>
        <begin position="67"/>
        <end position="87"/>
    </location>
</feature>
<evidence type="ECO:0000259" key="3">
    <source>
        <dbReference type="Pfam" id="PF00174"/>
    </source>
</evidence>
<feature type="chain" id="PRO_5045997606" evidence="2">
    <location>
        <begin position="27"/>
        <end position="512"/>
    </location>
</feature>
<dbReference type="PANTHER" id="PTHR19372:SF7">
    <property type="entry name" value="SULFITE OXIDASE, MITOCHONDRIAL"/>
    <property type="match status" value="1"/>
</dbReference>
<dbReference type="SUPFAM" id="SSF81296">
    <property type="entry name" value="E set domains"/>
    <property type="match status" value="1"/>
</dbReference>
<sequence>MNFSAPRALVAGVLAAAAGMAAGHLAAGLTRPEASPVPAVGSAVIDRTPTPVKEWAVRTLGTWDKPVLLGSVSLVTLLLAATAGLLARRRPLAGVALLVLLSAVAGAAALNRPAADGQYVLPSVVTAVVGCAVLLALLPARFRVPGRATELSAYPSGMDTRRGFLLGTGTVAAASVGAAAFGQHLTGGDPSSDVRLPQAARTEPALPRGLEPTYRDISSLRTPNQGFYRVDTALVVPRVKADTWELRIDGDVRRPYTLTYDDIRAMPLIERDITMTCVSNEVGGQYVGAARWLGVRVADLLRHAEVVDPGRPGRQVLSRSVDGFTVSTPLGALTDDRDALLAIGMNGAPLPATHGFPARLVTPGLYGFVGSTKWVTRLTVTTYDAARAYWTRRGWATDAPVKPSARIDTPASLASLPPGTVTIGGVAWAQRHGVVRVEVSIDDGPWRPATLGPDVGVDYWRQWVLKADLGGTGRHSIRARVTDGRGQVQNDERAPVFPSGSSGIQEVVVLVG</sequence>
<dbReference type="PRINTS" id="PR00407">
    <property type="entry name" value="EUMOPTERIN"/>
</dbReference>
<keyword evidence="2" id="KW-0732">Signal</keyword>
<comment type="caution">
    <text evidence="4">The sequence shown here is derived from an EMBL/GenBank/DDBJ whole genome shotgun (WGS) entry which is preliminary data.</text>
</comment>
<dbReference type="InterPro" id="IPR000572">
    <property type="entry name" value="OxRdtase_Mopterin-bd_dom"/>
</dbReference>
<evidence type="ECO:0000313" key="4">
    <source>
        <dbReference type="EMBL" id="MDF8264339.1"/>
    </source>
</evidence>
<dbReference type="SUPFAM" id="SSF56524">
    <property type="entry name" value="Oxidoreductase molybdopterin-binding domain"/>
    <property type="match status" value="1"/>
</dbReference>